<dbReference type="PIRSF" id="PIRSF000193">
    <property type="entry name" value="Pyrrol-5-carb_rd"/>
    <property type="match status" value="1"/>
</dbReference>
<evidence type="ECO:0000313" key="8">
    <source>
        <dbReference type="EMBL" id="PPE06566.1"/>
    </source>
</evidence>
<evidence type="ECO:0000313" key="9">
    <source>
        <dbReference type="Proteomes" id="UP000239785"/>
    </source>
</evidence>
<keyword evidence="4" id="KW-0641">Proline biosynthesis</keyword>
<accession>A0A2S5RGV4</accession>
<name>A0A2S5RGV4_9MOLU</name>
<reference evidence="8 9" key="1">
    <citation type="submission" date="2017-11" db="EMBL/GenBank/DDBJ databases">
        <title>Genome sequence of Mesoplasma corruscae ELCA-2 (ATCC 49579).</title>
        <authorList>
            <person name="Lo W.-S."/>
            <person name="Kuo C.-H."/>
        </authorList>
    </citation>
    <scope>NUCLEOTIDE SEQUENCE [LARGE SCALE GENOMIC DNA]</scope>
    <source>
        <strain evidence="8 9">ELCA-2</strain>
    </source>
</reference>
<dbReference type="Gene3D" id="3.40.50.720">
    <property type="entry name" value="NAD(P)-binding Rossmann-like Domain"/>
    <property type="match status" value="1"/>
</dbReference>
<dbReference type="HAMAP" id="MF_01925">
    <property type="entry name" value="P5C_reductase"/>
    <property type="match status" value="1"/>
</dbReference>
<feature type="binding site" evidence="5">
    <location>
        <begin position="7"/>
        <end position="12"/>
    </location>
    <ligand>
        <name>NADP(+)</name>
        <dbReference type="ChEBI" id="CHEBI:58349"/>
    </ligand>
</feature>
<evidence type="ECO:0000256" key="5">
    <source>
        <dbReference type="PIRSR" id="PIRSR000193-1"/>
    </source>
</evidence>
<evidence type="ECO:0000256" key="2">
    <source>
        <dbReference type="ARBA" id="ARBA00022857"/>
    </source>
</evidence>
<dbReference type="Pfam" id="PF03807">
    <property type="entry name" value="F420_oxidored"/>
    <property type="match status" value="1"/>
</dbReference>
<keyword evidence="2 4" id="KW-0521">NADP</keyword>
<organism evidence="8 9">
    <name type="scientific">Mesoplasma corruscae</name>
    <dbReference type="NCBI Taxonomy" id="216874"/>
    <lineage>
        <taxon>Bacteria</taxon>
        <taxon>Bacillati</taxon>
        <taxon>Mycoplasmatota</taxon>
        <taxon>Mollicutes</taxon>
        <taxon>Entomoplasmatales</taxon>
        <taxon>Entomoplasmataceae</taxon>
        <taxon>Mesoplasma</taxon>
    </lineage>
</organism>
<evidence type="ECO:0000256" key="3">
    <source>
        <dbReference type="ARBA" id="ARBA00023002"/>
    </source>
</evidence>
<dbReference type="SUPFAM" id="SSF48179">
    <property type="entry name" value="6-phosphogluconate dehydrogenase C-terminal domain-like"/>
    <property type="match status" value="1"/>
</dbReference>
<evidence type="ECO:0000259" key="7">
    <source>
        <dbReference type="Pfam" id="PF14748"/>
    </source>
</evidence>
<protein>
    <recommendedName>
        <fullName evidence="4">Pyrroline-5-carboxylate reductase</fullName>
        <shortName evidence="4">P5C reductase</shortName>
        <shortName evidence="4">P5CR</shortName>
        <ecNumber evidence="4">1.5.1.2</ecNumber>
    </recommendedName>
    <alternativeName>
        <fullName evidence="4">PCA reductase</fullName>
    </alternativeName>
</protein>
<comment type="subcellular location">
    <subcellularLocation>
        <location evidence="4">Cytoplasm</location>
    </subcellularLocation>
</comment>
<proteinExistence type="inferred from homology"/>
<dbReference type="InterPro" id="IPR008927">
    <property type="entry name" value="6-PGluconate_DH-like_C_sf"/>
</dbReference>
<dbReference type="Pfam" id="PF14748">
    <property type="entry name" value="P5CR_dimer"/>
    <property type="match status" value="1"/>
</dbReference>
<keyword evidence="3 4" id="KW-0560">Oxidoreductase</keyword>
<feature type="domain" description="Pyrroline-5-carboxylate reductase dimerisation" evidence="7">
    <location>
        <begin position="163"/>
        <end position="267"/>
    </location>
</feature>
<dbReference type="RefSeq" id="WP_104205977.1">
    <property type="nucleotide sequence ID" value="NZ_PHNF01000001.1"/>
</dbReference>
<dbReference type="AlphaFoldDB" id="A0A2S5RGV4"/>
<keyword evidence="4" id="KW-0963">Cytoplasm</keyword>
<dbReference type="GO" id="GO:0004735">
    <property type="term" value="F:pyrroline-5-carboxylate reductase activity"/>
    <property type="evidence" value="ECO:0007669"/>
    <property type="project" value="UniProtKB-UniRule"/>
</dbReference>
<comment type="pathway">
    <text evidence="4">Amino-acid biosynthesis; L-proline biosynthesis; L-proline from L-glutamate 5-semialdehyde: step 1/1.</text>
</comment>
<comment type="function">
    <text evidence="4">Catalyzes the reduction of 1-pyrroline-5-carboxylate (PCA) to L-proline.</text>
</comment>
<dbReference type="SUPFAM" id="SSF51735">
    <property type="entry name" value="NAD(P)-binding Rossmann-fold domains"/>
    <property type="match status" value="1"/>
</dbReference>
<keyword evidence="9" id="KW-1185">Reference proteome</keyword>
<comment type="catalytic activity">
    <reaction evidence="4">
        <text>L-proline + NAD(+) = (S)-1-pyrroline-5-carboxylate + NADH + 2 H(+)</text>
        <dbReference type="Rhea" id="RHEA:14105"/>
        <dbReference type="ChEBI" id="CHEBI:15378"/>
        <dbReference type="ChEBI" id="CHEBI:17388"/>
        <dbReference type="ChEBI" id="CHEBI:57540"/>
        <dbReference type="ChEBI" id="CHEBI:57945"/>
        <dbReference type="ChEBI" id="CHEBI:60039"/>
        <dbReference type="EC" id="1.5.1.2"/>
    </reaction>
</comment>
<sequence>MEKVLFIGLGHMGASLVKGVLQNNKEDIEVYGFDAIKEVQQKALNEISNLKSISEISDIKKLQINCIVIGVRPIDVKELCEQIDNLNLANITVICMANAVSISDLQKSFQKSKTISIIRMMPNMNASIQKSVTALATNNASADQLEFAKNLFKNCGIVEIIDENKFGTFTAISGCSPSYVISFYKAMTEYATENGFSKEQSFEIIKQTIIGSILNVSDPKLDLRKKIDQICVPGGSTIEGQKILDSEKFEKIVKKALKAADQKAKKL</sequence>
<evidence type="ECO:0000256" key="4">
    <source>
        <dbReference type="HAMAP-Rule" id="MF_01925"/>
    </source>
</evidence>
<comment type="catalytic activity">
    <reaction evidence="4">
        <text>L-proline + NADP(+) = (S)-1-pyrroline-5-carboxylate + NADPH + 2 H(+)</text>
        <dbReference type="Rhea" id="RHEA:14109"/>
        <dbReference type="ChEBI" id="CHEBI:15378"/>
        <dbReference type="ChEBI" id="CHEBI:17388"/>
        <dbReference type="ChEBI" id="CHEBI:57783"/>
        <dbReference type="ChEBI" id="CHEBI:58349"/>
        <dbReference type="ChEBI" id="CHEBI:60039"/>
        <dbReference type="EC" id="1.5.1.2"/>
    </reaction>
</comment>
<keyword evidence="4" id="KW-0028">Amino-acid biosynthesis</keyword>
<gene>
    <name evidence="4 8" type="primary">proC</name>
    <name evidence="8" type="ORF">MCORR_v1c01970</name>
</gene>
<dbReference type="Proteomes" id="UP000239785">
    <property type="component" value="Unassembled WGS sequence"/>
</dbReference>
<dbReference type="EMBL" id="PHNF01000001">
    <property type="protein sequence ID" value="PPE06566.1"/>
    <property type="molecule type" value="Genomic_DNA"/>
</dbReference>
<dbReference type="GO" id="GO:0055129">
    <property type="term" value="P:L-proline biosynthetic process"/>
    <property type="evidence" value="ECO:0007669"/>
    <property type="project" value="UniProtKB-UniRule"/>
</dbReference>
<comment type="caution">
    <text evidence="8">The sequence shown here is derived from an EMBL/GenBank/DDBJ whole genome shotgun (WGS) entry which is preliminary data.</text>
</comment>
<dbReference type="UniPathway" id="UPA00098">
    <property type="reaction ID" value="UER00361"/>
</dbReference>
<dbReference type="InterPro" id="IPR029036">
    <property type="entry name" value="P5CR_dimer"/>
</dbReference>
<dbReference type="PANTHER" id="PTHR11645:SF0">
    <property type="entry name" value="PYRROLINE-5-CARBOXYLATE REDUCTASE 3"/>
    <property type="match status" value="1"/>
</dbReference>
<dbReference type="InterPro" id="IPR036291">
    <property type="entry name" value="NAD(P)-bd_dom_sf"/>
</dbReference>
<dbReference type="InterPro" id="IPR028939">
    <property type="entry name" value="P5C_Rdtase_cat_N"/>
</dbReference>
<evidence type="ECO:0000259" key="6">
    <source>
        <dbReference type="Pfam" id="PF03807"/>
    </source>
</evidence>
<evidence type="ECO:0000256" key="1">
    <source>
        <dbReference type="ARBA" id="ARBA00005525"/>
    </source>
</evidence>
<dbReference type="OrthoDB" id="9805754at2"/>
<dbReference type="InterPro" id="IPR000304">
    <property type="entry name" value="Pyrroline-COOH_reductase"/>
</dbReference>
<comment type="similarity">
    <text evidence="1 4">Belongs to the pyrroline-5-carboxylate reductase family.</text>
</comment>
<dbReference type="GO" id="GO:0005737">
    <property type="term" value="C:cytoplasm"/>
    <property type="evidence" value="ECO:0007669"/>
    <property type="project" value="UniProtKB-SubCell"/>
</dbReference>
<dbReference type="PANTHER" id="PTHR11645">
    <property type="entry name" value="PYRROLINE-5-CARBOXYLATE REDUCTASE"/>
    <property type="match status" value="1"/>
</dbReference>
<feature type="domain" description="Pyrroline-5-carboxylate reductase catalytic N-terminal" evidence="6">
    <location>
        <begin position="3"/>
        <end position="96"/>
    </location>
</feature>
<dbReference type="EC" id="1.5.1.2" evidence="4"/>
<dbReference type="Gene3D" id="1.10.3730.10">
    <property type="entry name" value="ProC C-terminal domain-like"/>
    <property type="match status" value="1"/>
</dbReference>